<sequence>MSDETIDRALQSDAPLTAAVHQRDIGHEVADEHGWREAALVGRTVTINRPRAELYAFWRDFRNLALFMENVESVTPIDGQRSRWVVKAPAGKTVEWDSLLTEEVENELLAWESAPDADIKNAGRIEFKDGPPGRGTEITATIVYEPPGGDIGKLIAKLFQKEPKIQARRELRRFKQLMETGEISTAKTPDAAPQG</sequence>
<organism evidence="1 2">
    <name type="scientific">Caulobacter segnis</name>
    <dbReference type="NCBI Taxonomy" id="88688"/>
    <lineage>
        <taxon>Bacteria</taxon>
        <taxon>Pseudomonadati</taxon>
        <taxon>Pseudomonadota</taxon>
        <taxon>Alphaproteobacteria</taxon>
        <taxon>Caulobacterales</taxon>
        <taxon>Caulobacteraceae</taxon>
        <taxon>Caulobacter</taxon>
    </lineage>
</organism>
<keyword evidence="2" id="KW-1185">Reference proteome</keyword>
<dbReference type="InterPro" id="IPR047137">
    <property type="entry name" value="ORF3"/>
</dbReference>
<protein>
    <submittedName>
        <fullName evidence="1">Cyclase</fullName>
    </submittedName>
</protein>
<dbReference type="InterPro" id="IPR023393">
    <property type="entry name" value="START-like_dom_sf"/>
</dbReference>
<accession>A0ABN5IU93</accession>
<evidence type="ECO:0000313" key="2">
    <source>
        <dbReference type="Proteomes" id="UP000240527"/>
    </source>
</evidence>
<dbReference type="EMBL" id="CP027850">
    <property type="protein sequence ID" value="AVQ02576.1"/>
    <property type="molecule type" value="Genomic_DNA"/>
</dbReference>
<dbReference type="InterPro" id="IPR019587">
    <property type="entry name" value="Polyketide_cyclase/dehydratase"/>
</dbReference>
<evidence type="ECO:0000313" key="1">
    <source>
        <dbReference type="EMBL" id="AVQ02576.1"/>
    </source>
</evidence>
<dbReference type="PANTHER" id="PTHR33824:SF7">
    <property type="entry name" value="POLYKETIDE CYCLASE_DEHYDRASE AND LIPID TRANSPORT SUPERFAMILY PROTEIN"/>
    <property type="match status" value="1"/>
</dbReference>
<dbReference type="CDD" id="cd07817">
    <property type="entry name" value="SRPBCC_8"/>
    <property type="match status" value="1"/>
</dbReference>
<proteinExistence type="predicted"/>
<dbReference type="Gene3D" id="3.30.530.20">
    <property type="match status" value="1"/>
</dbReference>
<dbReference type="PANTHER" id="PTHR33824">
    <property type="entry name" value="POLYKETIDE CYCLASE/DEHYDRASE AND LIPID TRANSPORT SUPERFAMILY PROTEIN"/>
    <property type="match status" value="1"/>
</dbReference>
<dbReference type="Proteomes" id="UP000240527">
    <property type="component" value="Chromosome"/>
</dbReference>
<dbReference type="Pfam" id="PF10604">
    <property type="entry name" value="Polyketide_cyc2"/>
    <property type="match status" value="1"/>
</dbReference>
<gene>
    <name evidence="1" type="ORF">B7G68_12410</name>
</gene>
<dbReference type="SUPFAM" id="SSF55961">
    <property type="entry name" value="Bet v1-like"/>
    <property type="match status" value="1"/>
</dbReference>
<reference evidence="1 2" key="1">
    <citation type="journal article" date="2015" name="Biotechnol. Bioeng.">
        <title>Genome sequence and phenotypic characterization of Caulobacter segnis.</title>
        <authorList>
            <person name="Patel S."/>
            <person name="Fletcher B."/>
            <person name="Scott D.C."/>
            <person name="Ely B."/>
        </authorList>
    </citation>
    <scope>NUCLEOTIDE SEQUENCE [LARGE SCALE GENOMIC DNA]</scope>
    <source>
        <strain evidence="1 2">TK0059</strain>
    </source>
</reference>
<dbReference type="RefSeq" id="WP_013079530.1">
    <property type="nucleotide sequence ID" value="NZ_CP027850.1"/>
</dbReference>
<name>A0ABN5IU93_9CAUL</name>